<name>A0A1G2P0F4_9BACT</name>
<dbReference type="GO" id="GO:0016787">
    <property type="term" value="F:hydrolase activity"/>
    <property type="evidence" value="ECO:0007669"/>
    <property type="project" value="InterPro"/>
</dbReference>
<dbReference type="SUPFAM" id="SSF55811">
    <property type="entry name" value="Nudix"/>
    <property type="match status" value="1"/>
</dbReference>
<evidence type="ECO:0000313" key="1">
    <source>
        <dbReference type="EMBL" id="OHA41798.1"/>
    </source>
</evidence>
<sequence>MADKKCAVGLVVLTDLPGIGTVAVLRRRGDVNPETGKSESYPGGCQVTAHGGAEKNEELVDVLKRELQEELGELGFALGNQEHVELSRLETDEKIVVTYGVHIPAEKFPIVFLPAGGVEGIQNLREFDKQQGVTDRRVIAMFPDEKEAIKKAFEMLGA</sequence>
<protein>
    <recommendedName>
        <fullName evidence="3">Nudix hydrolase domain-containing protein</fullName>
    </recommendedName>
</protein>
<organism evidence="1 2">
    <name type="scientific">Candidatus Taylorbacteria bacterium RIFCSPLOWO2_02_FULL_46_40</name>
    <dbReference type="NCBI Taxonomy" id="1802329"/>
    <lineage>
        <taxon>Bacteria</taxon>
        <taxon>Candidatus Tayloriibacteriota</taxon>
    </lineage>
</organism>
<dbReference type="EMBL" id="MHSH01000018">
    <property type="protein sequence ID" value="OHA41798.1"/>
    <property type="molecule type" value="Genomic_DNA"/>
</dbReference>
<accession>A0A1G2P0F4</accession>
<dbReference type="PROSITE" id="PS00893">
    <property type="entry name" value="NUDIX_BOX"/>
    <property type="match status" value="1"/>
</dbReference>
<dbReference type="InterPro" id="IPR015797">
    <property type="entry name" value="NUDIX_hydrolase-like_dom_sf"/>
</dbReference>
<proteinExistence type="predicted"/>
<comment type="caution">
    <text evidence="1">The sequence shown here is derived from an EMBL/GenBank/DDBJ whole genome shotgun (WGS) entry which is preliminary data.</text>
</comment>
<evidence type="ECO:0008006" key="3">
    <source>
        <dbReference type="Google" id="ProtNLM"/>
    </source>
</evidence>
<gene>
    <name evidence="1" type="ORF">A3H68_00350</name>
</gene>
<dbReference type="AlphaFoldDB" id="A0A1G2P0F4"/>
<reference evidence="1 2" key="1">
    <citation type="journal article" date="2016" name="Nat. Commun.">
        <title>Thousands of microbial genomes shed light on interconnected biogeochemical processes in an aquifer system.</title>
        <authorList>
            <person name="Anantharaman K."/>
            <person name="Brown C.T."/>
            <person name="Hug L.A."/>
            <person name="Sharon I."/>
            <person name="Castelle C.J."/>
            <person name="Probst A.J."/>
            <person name="Thomas B.C."/>
            <person name="Singh A."/>
            <person name="Wilkins M.J."/>
            <person name="Karaoz U."/>
            <person name="Brodie E.L."/>
            <person name="Williams K.H."/>
            <person name="Hubbard S.S."/>
            <person name="Banfield J.F."/>
        </authorList>
    </citation>
    <scope>NUCLEOTIDE SEQUENCE [LARGE SCALE GENOMIC DNA]</scope>
</reference>
<dbReference type="Proteomes" id="UP000176429">
    <property type="component" value="Unassembled WGS sequence"/>
</dbReference>
<dbReference type="InterPro" id="IPR020084">
    <property type="entry name" value="NUDIX_hydrolase_CS"/>
</dbReference>
<evidence type="ECO:0000313" key="2">
    <source>
        <dbReference type="Proteomes" id="UP000176429"/>
    </source>
</evidence>